<name>A0AAN7TZI7_9MYCE</name>
<dbReference type="InterPro" id="IPR051326">
    <property type="entry name" value="Kynurenine-oxoglutarate_AT"/>
</dbReference>
<evidence type="ECO:0000313" key="11">
    <source>
        <dbReference type="Proteomes" id="UP001344447"/>
    </source>
</evidence>
<feature type="domain" description="Aminotransferase class I/classII large" evidence="9">
    <location>
        <begin position="39"/>
        <end position="423"/>
    </location>
</feature>
<keyword evidence="7" id="KW-0663">Pyridoxal phosphate</keyword>
<gene>
    <name evidence="10" type="ORF">RB653_008048</name>
</gene>
<evidence type="ECO:0000256" key="7">
    <source>
        <dbReference type="ARBA" id="ARBA00022898"/>
    </source>
</evidence>
<proteinExistence type="inferred from homology"/>
<evidence type="ECO:0000256" key="2">
    <source>
        <dbReference type="ARBA" id="ARBA00007441"/>
    </source>
</evidence>
<dbReference type="PANTHER" id="PTHR43807">
    <property type="entry name" value="FI04487P"/>
    <property type="match status" value="1"/>
</dbReference>
<evidence type="ECO:0000256" key="8">
    <source>
        <dbReference type="ARBA" id="ARBA00024016"/>
    </source>
</evidence>
<organism evidence="10 11">
    <name type="scientific">Dictyostelium firmibasis</name>
    <dbReference type="NCBI Taxonomy" id="79012"/>
    <lineage>
        <taxon>Eukaryota</taxon>
        <taxon>Amoebozoa</taxon>
        <taxon>Evosea</taxon>
        <taxon>Eumycetozoa</taxon>
        <taxon>Dictyostelia</taxon>
        <taxon>Dictyosteliales</taxon>
        <taxon>Dictyosteliaceae</taxon>
        <taxon>Dictyostelium</taxon>
    </lineage>
</organism>
<dbReference type="FunFam" id="3.40.640.10:FF:000024">
    <property type="entry name" value="Kynurenine--oxoglutarate transaminase 3"/>
    <property type="match status" value="1"/>
</dbReference>
<evidence type="ECO:0000256" key="6">
    <source>
        <dbReference type="ARBA" id="ARBA00022679"/>
    </source>
</evidence>
<sequence>MIRNTIKRFMTYTFKPSKQTSSFGPSVWLEFSPLAIKYDSVNLGQGFPNFEPPKFVKDAMIKTIEVGGFNQYTRSPGHLRLVKALSSVYSPYFDRELNPMTEIMVGVGASESLFAAISSIVNKGDEVILIEPFFDIYIGPILMAGGIPKFVTLKEDSESINGAPRSSKNWKINKEELAAAFSDKTKLIIINNPHNPVGKVYSKEELQEIADVVVKHGPNTTVISDEVYEWMTFDGVKHHRFATLPGMWDRTITIGSAGKTFSITGWKVGWCIGPANIIGAIANTHQYIPFSVPTPTQEAVAIALEQPNIKEYFVELATMYQKKRDTLLNTLTQAGLDPVIPEGTYFIMGDTSSIKLQGDQGKDTSITGMGLHLRDWNIARYLTTEYGVTTIPPSAFYCDDHQKIPENFVRFTFCKDDVTLQRAHSNLLKLKK</sequence>
<comment type="cofactor">
    <cofactor evidence="1">
        <name>pyridoxal 5'-phosphate</name>
        <dbReference type="ChEBI" id="CHEBI:597326"/>
    </cofactor>
</comment>
<dbReference type="FunFam" id="3.90.1150.10:FF:000021">
    <property type="entry name" value="Kynurenine--oxoglutarate transaminase 3"/>
    <property type="match status" value="1"/>
</dbReference>
<dbReference type="InterPro" id="IPR015424">
    <property type="entry name" value="PyrdxlP-dep_Trfase"/>
</dbReference>
<dbReference type="CDD" id="cd00609">
    <property type="entry name" value="AAT_like"/>
    <property type="match status" value="1"/>
</dbReference>
<evidence type="ECO:0000256" key="3">
    <source>
        <dbReference type="ARBA" id="ARBA00011738"/>
    </source>
</evidence>
<dbReference type="InterPro" id="IPR015422">
    <property type="entry name" value="PyrdxlP-dep_Trfase_small"/>
</dbReference>
<dbReference type="SUPFAM" id="SSF53383">
    <property type="entry name" value="PLP-dependent transferases"/>
    <property type="match status" value="1"/>
</dbReference>
<comment type="caution">
    <text evidence="10">The sequence shown here is derived from an EMBL/GenBank/DDBJ whole genome shotgun (WGS) entry which is preliminary data.</text>
</comment>
<dbReference type="PANTHER" id="PTHR43807:SF20">
    <property type="entry name" value="FI04487P"/>
    <property type="match status" value="1"/>
</dbReference>
<dbReference type="GO" id="GO:0070189">
    <property type="term" value="P:kynurenine metabolic process"/>
    <property type="evidence" value="ECO:0007669"/>
    <property type="project" value="UniProtKB-ARBA"/>
</dbReference>
<keyword evidence="6" id="KW-0808">Transferase</keyword>
<dbReference type="InterPro" id="IPR015421">
    <property type="entry name" value="PyrdxlP-dep_Trfase_major"/>
</dbReference>
<keyword evidence="5" id="KW-0032">Aminotransferase</keyword>
<dbReference type="InterPro" id="IPR004839">
    <property type="entry name" value="Aminotransferase_I/II_large"/>
</dbReference>
<dbReference type="GO" id="GO:0016212">
    <property type="term" value="F:kynurenine-oxoglutarate transaminase activity"/>
    <property type="evidence" value="ECO:0007669"/>
    <property type="project" value="UniProtKB-EC"/>
</dbReference>
<dbReference type="GO" id="GO:0005739">
    <property type="term" value="C:mitochondrion"/>
    <property type="evidence" value="ECO:0007669"/>
    <property type="project" value="TreeGrafter"/>
</dbReference>
<comment type="similarity">
    <text evidence="2">Belongs to the class-I pyridoxal-phosphate-dependent aminotransferase family.</text>
</comment>
<dbReference type="EMBL" id="JAVFKY010000003">
    <property type="protein sequence ID" value="KAK5578378.1"/>
    <property type="molecule type" value="Genomic_DNA"/>
</dbReference>
<dbReference type="GO" id="GO:0030170">
    <property type="term" value="F:pyridoxal phosphate binding"/>
    <property type="evidence" value="ECO:0007669"/>
    <property type="project" value="InterPro"/>
</dbReference>
<dbReference type="EC" id="2.6.1.7" evidence="4"/>
<dbReference type="Proteomes" id="UP001344447">
    <property type="component" value="Unassembled WGS sequence"/>
</dbReference>
<dbReference type="Gene3D" id="3.40.640.10">
    <property type="entry name" value="Type I PLP-dependent aspartate aminotransferase-like (Major domain)"/>
    <property type="match status" value="1"/>
</dbReference>
<dbReference type="AlphaFoldDB" id="A0AAN7TZI7"/>
<reference evidence="10 11" key="1">
    <citation type="submission" date="2023-11" db="EMBL/GenBank/DDBJ databases">
        <title>Dfirmibasis_genome.</title>
        <authorList>
            <person name="Edelbroek B."/>
            <person name="Kjellin J."/>
            <person name="Jerlstrom-Hultqvist J."/>
            <person name="Soderbom F."/>
        </authorList>
    </citation>
    <scope>NUCLEOTIDE SEQUENCE [LARGE SCALE GENOMIC DNA]</scope>
    <source>
        <strain evidence="10 11">TNS-C-14</strain>
    </source>
</reference>
<dbReference type="Pfam" id="PF00155">
    <property type="entry name" value="Aminotran_1_2"/>
    <property type="match status" value="1"/>
</dbReference>
<comment type="subunit">
    <text evidence="3">Homodimer.</text>
</comment>
<dbReference type="Gene3D" id="3.90.1150.10">
    <property type="entry name" value="Aspartate Aminotransferase, domain 1"/>
    <property type="match status" value="1"/>
</dbReference>
<evidence type="ECO:0000259" key="9">
    <source>
        <dbReference type="Pfam" id="PF00155"/>
    </source>
</evidence>
<evidence type="ECO:0000256" key="5">
    <source>
        <dbReference type="ARBA" id="ARBA00022576"/>
    </source>
</evidence>
<accession>A0AAN7TZI7</accession>
<evidence type="ECO:0000256" key="4">
    <source>
        <dbReference type="ARBA" id="ARBA00012751"/>
    </source>
</evidence>
<protein>
    <recommendedName>
        <fullName evidence="4">kynurenine--oxoglutarate transaminase</fullName>
        <ecNumber evidence="4">2.6.1.7</ecNumber>
    </recommendedName>
</protein>
<evidence type="ECO:0000313" key="10">
    <source>
        <dbReference type="EMBL" id="KAK5578378.1"/>
    </source>
</evidence>
<keyword evidence="11" id="KW-1185">Reference proteome</keyword>
<evidence type="ECO:0000256" key="1">
    <source>
        <dbReference type="ARBA" id="ARBA00001933"/>
    </source>
</evidence>
<comment type="pathway">
    <text evidence="8">Amino-acid degradation; L-kynurenine degradation; kynurenate from L-kynurenine: step 1/2.</text>
</comment>